<dbReference type="EMBL" id="DSKI01000368">
    <property type="protein sequence ID" value="HEB43458.1"/>
    <property type="molecule type" value="Genomic_DNA"/>
</dbReference>
<dbReference type="AlphaFoldDB" id="A0A7C1SHH3"/>
<accession>A0A7C1SHH3</accession>
<name>A0A7C1SHH3_9HYPH</name>
<gene>
    <name evidence="1" type="ORF">ENP70_07120</name>
</gene>
<protein>
    <submittedName>
        <fullName evidence="1">Uncharacterized protein</fullName>
    </submittedName>
</protein>
<comment type="caution">
    <text evidence="1">The sequence shown here is derived from an EMBL/GenBank/DDBJ whole genome shotgun (WGS) entry which is preliminary data.</text>
</comment>
<reference evidence="1" key="1">
    <citation type="journal article" date="2020" name="mSystems">
        <title>Genome- and Community-Level Interaction Insights into Carbon Utilization and Element Cycling Functions of Hydrothermarchaeota in Hydrothermal Sediment.</title>
        <authorList>
            <person name="Zhou Z."/>
            <person name="Liu Y."/>
            <person name="Xu W."/>
            <person name="Pan J."/>
            <person name="Luo Z.H."/>
            <person name="Li M."/>
        </authorList>
    </citation>
    <scope>NUCLEOTIDE SEQUENCE [LARGE SCALE GENOMIC DNA]</scope>
    <source>
        <strain evidence="1">SpSt-243</strain>
    </source>
</reference>
<sequence length="126" mass="13448">MSMFDDSAWLSAHRRSEVFAGQAQQALVRGQDEQAVHHFLQAARAETEALQSLAGDSPRLLGIISVSAAALLIKAHEPVEAQELIEQLLQNPDLPEFAAEELTDLLEGLQLGPGHGGHQGFGNSGS</sequence>
<organism evidence="1">
    <name type="scientific">Agrobacterium albertimagni</name>
    <dbReference type="NCBI Taxonomy" id="147266"/>
    <lineage>
        <taxon>Bacteria</taxon>
        <taxon>Pseudomonadati</taxon>
        <taxon>Pseudomonadota</taxon>
        <taxon>Alphaproteobacteria</taxon>
        <taxon>Hyphomicrobiales</taxon>
        <taxon>Rhizobiaceae</taxon>
        <taxon>Rhizobium/Agrobacterium group</taxon>
        <taxon>Agrobacterium</taxon>
    </lineage>
</organism>
<evidence type="ECO:0000313" key="1">
    <source>
        <dbReference type="EMBL" id="HEB43458.1"/>
    </source>
</evidence>
<proteinExistence type="predicted"/>